<dbReference type="EMBL" id="UZAF01016162">
    <property type="protein sequence ID" value="VDO22118.1"/>
    <property type="molecule type" value="Genomic_DNA"/>
</dbReference>
<sequence length="261" mass="29471">MIHFNPTSVPSTSRNPPFKSNNTVRTRRLYESSNTAPAVTAAFEDWRQCVIKQLDKKKSDPKLWKKFAAIVVKCTASTELSKIIITPIRNKDEIKRYIYNNDTTDPAVVVTLGVGEDIIAEKHLKKTLPLGSKFFGADPVWEKNADLFAQVGKFFPIAVGKETGYIATDILTKGRYQSSNVMTIDFVTFLTKMVNESMIDLILMDNEGAEYDTVQLLTIDKVFDKHGIVICQINAEFHPPRNGQSYIDYLKIMLDTIKVIV</sequence>
<dbReference type="STRING" id="6290.A0A0N4W2M4"/>
<protein>
    <submittedName>
        <fullName evidence="5">Methyltransf_21 domain-containing protein</fullName>
    </submittedName>
</protein>
<reference evidence="5" key="1">
    <citation type="submission" date="2017-02" db="UniProtKB">
        <authorList>
            <consortium name="WormBaseParasite"/>
        </authorList>
    </citation>
    <scope>IDENTIFICATION</scope>
</reference>
<evidence type="ECO:0000313" key="4">
    <source>
        <dbReference type="Proteomes" id="UP000268014"/>
    </source>
</evidence>
<organism evidence="5">
    <name type="scientific">Haemonchus placei</name>
    <name type="common">Barber's pole worm</name>
    <dbReference type="NCBI Taxonomy" id="6290"/>
    <lineage>
        <taxon>Eukaryota</taxon>
        <taxon>Metazoa</taxon>
        <taxon>Ecdysozoa</taxon>
        <taxon>Nematoda</taxon>
        <taxon>Chromadorea</taxon>
        <taxon>Rhabditida</taxon>
        <taxon>Rhabditina</taxon>
        <taxon>Rhabditomorpha</taxon>
        <taxon>Strongyloidea</taxon>
        <taxon>Trichostrongylidae</taxon>
        <taxon>Haemonchus</taxon>
    </lineage>
</organism>
<dbReference type="Proteomes" id="UP000268014">
    <property type="component" value="Unassembled WGS sequence"/>
</dbReference>
<feature type="domain" description="Methyltransferase FkbM" evidence="2">
    <location>
        <begin position="73"/>
        <end position="246"/>
    </location>
</feature>
<reference evidence="3 4" key="2">
    <citation type="submission" date="2018-11" db="EMBL/GenBank/DDBJ databases">
        <authorList>
            <consortium name="Pathogen Informatics"/>
        </authorList>
    </citation>
    <scope>NUCLEOTIDE SEQUENCE [LARGE SCALE GENOMIC DNA]</scope>
    <source>
        <strain evidence="3 4">MHpl1</strain>
    </source>
</reference>
<dbReference type="AlphaFoldDB" id="A0A0N4W2M4"/>
<dbReference type="OMA" id="DNEGAEY"/>
<name>A0A0N4W2M4_HAEPC</name>
<evidence type="ECO:0000259" key="2">
    <source>
        <dbReference type="Pfam" id="PF05050"/>
    </source>
</evidence>
<dbReference type="Pfam" id="PF05050">
    <property type="entry name" value="Methyltransf_21"/>
    <property type="match status" value="1"/>
</dbReference>
<evidence type="ECO:0000313" key="5">
    <source>
        <dbReference type="WBParaSite" id="HPLM_0000399001-mRNA-1"/>
    </source>
</evidence>
<dbReference type="PANTHER" id="PTHR22989:SF4">
    <property type="entry name" value="METHYLTRANSFERASE FKBM DOMAIN-CONTAINING PROTEIN"/>
    <property type="match status" value="1"/>
</dbReference>
<accession>A0A0N4W2M4</accession>
<dbReference type="WBParaSite" id="HPLM_0000399001-mRNA-1">
    <property type="protein sequence ID" value="HPLM_0000399001-mRNA-1"/>
    <property type="gene ID" value="HPLM_0000399001"/>
</dbReference>
<feature type="compositionally biased region" description="Polar residues" evidence="1">
    <location>
        <begin position="1"/>
        <end position="24"/>
    </location>
</feature>
<dbReference type="OrthoDB" id="5867391at2759"/>
<proteinExistence type="predicted"/>
<evidence type="ECO:0000256" key="1">
    <source>
        <dbReference type="SAM" id="MobiDB-lite"/>
    </source>
</evidence>
<feature type="region of interest" description="Disordered" evidence="1">
    <location>
        <begin position="1"/>
        <end position="26"/>
    </location>
</feature>
<dbReference type="InterPro" id="IPR006342">
    <property type="entry name" value="FkbM_mtfrase"/>
</dbReference>
<keyword evidence="4" id="KW-1185">Reference proteome</keyword>
<dbReference type="PANTHER" id="PTHR22989">
    <property type="entry name" value="UNCHARACTERIZED DUF13 C.ELEGANS"/>
    <property type="match status" value="1"/>
</dbReference>
<evidence type="ECO:0000313" key="3">
    <source>
        <dbReference type="EMBL" id="VDO22118.1"/>
    </source>
</evidence>
<gene>
    <name evidence="3" type="ORF">HPLM_LOCUS3982</name>
</gene>